<dbReference type="RefSeq" id="WP_380059749.1">
    <property type="nucleotide sequence ID" value="NZ_JBHLVX010000074.1"/>
</dbReference>
<comment type="caution">
    <text evidence="2">The sequence shown here is derived from an EMBL/GenBank/DDBJ whole genome shotgun (WGS) entry which is preliminary data.</text>
</comment>
<evidence type="ECO:0000313" key="2">
    <source>
        <dbReference type="EMBL" id="MFC0269832.1"/>
    </source>
</evidence>
<dbReference type="PANTHER" id="PTHR33803">
    <property type="entry name" value="IS1478 TRANSPOSASE"/>
    <property type="match status" value="1"/>
</dbReference>
<dbReference type="PANTHER" id="PTHR33803:SF3">
    <property type="entry name" value="BLL1974 PROTEIN"/>
    <property type="match status" value="1"/>
</dbReference>
<dbReference type="InterPro" id="IPR008490">
    <property type="entry name" value="Transposase_InsH_N"/>
</dbReference>
<dbReference type="Pfam" id="PF05598">
    <property type="entry name" value="DUF772"/>
    <property type="match status" value="1"/>
</dbReference>
<organism evidence="2 3">
    <name type="scientific">Kushneria aurantia</name>
    <dbReference type="NCBI Taxonomy" id="504092"/>
    <lineage>
        <taxon>Bacteria</taxon>
        <taxon>Pseudomonadati</taxon>
        <taxon>Pseudomonadota</taxon>
        <taxon>Gammaproteobacteria</taxon>
        <taxon>Oceanospirillales</taxon>
        <taxon>Halomonadaceae</taxon>
        <taxon>Kushneria</taxon>
    </lineage>
</organism>
<dbReference type="EMBL" id="JBHLVX010000074">
    <property type="protein sequence ID" value="MFC0269832.1"/>
    <property type="molecule type" value="Genomic_DNA"/>
</dbReference>
<sequence>LQMLKHLYGLSDREVLDRWVENPYWQFFCGETLFRHRLPMDETTMLRFRQRIGEEGARQILKMTIQLGQDTGIVTPESFRTVVIDTTVMPKAIAYPTDARLVSRCHYKIVTLAKQEGVKFKRTFCRSLETMARKVGRYAHARQFKRMHRVLRKMHHNLINVCIDIQRQKPLASRSQALNHKLGQALRLLDQYQEESVQSRLYSLHEAEVVCITKGK</sequence>
<name>A0ABV6GA44_9GAMM</name>
<protein>
    <submittedName>
        <fullName evidence="2">Transposase</fullName>
    </submittedName>
</protein>
<proteinExistence type="predicted"/>
<keyword evidence="3" id="KW-1185">Reference proteome</keyword>
<reference evidence="2 3" key="1">
    <citation type="submission" date="2024-09" db="EMBL/GenBank/DDBJ databases">
        <authorList>
            <person name="Sun Q."/>
            <person name="Mori K."/>
        </authorList>
    </citation>
    <scope>NUCLEOTIDE SEQUENCE [LARGE SCALE GENOMIC DNA]</scope>
    <source>
        <strain evidence="2 3">CCM 7415</strain>
    </source>
</reference>
<evidence type="ECO:0000313" key="3">
    <source>
        <dbReference type="Proteomes" id="UP001589814"/>
    </source>
</evidence>
<accession>A0ABV6GA44</accession>
<feature type="non-terminal residue" evidence="2">
    <location>
        <position position="1"/>
    </location>
</feature>
<feature type="domain" description="Transposase InsH N-terminal" evidence="1">
    <location>
        <begin position="3"/>
        <end position="51"/>
    </location>
</feature>
<dbReference type="Proteomes" id="UP001589814">
    <property type="component" value="Unassembled WGS sequence"/>
</dbReference>
<gene>
    <name evidence="2" type="ORF">ACFFHW_17870</name>
</gene>
<evidence type="ECO:0000259" key="1">
    <source>
        <dbReference type="Pfam" id="PF05598"/>
    </source>
</evidence>
<feature type="non-terminal residue" evidence="2">
    <location>
        <position position="216"/>
    </location>
</feature>